<evidence type="ECO:0000313" key="2">
    <source>
        <dbReference type="Proteomes" id="UP000824533"/>
    </source>
</evidence>
<protein>
    <submittedName>
        <fullName evidence="1">Uncharacterized protein</fullName>
    </submittedName>
</protein>
<keyword evidence="2" id="KW-1185">Reference proteome</keyword>
<comment type="caution">
    <text evidence="1">The sequence shown here is derived from an EMBL/GenBank/DDBJ whole genome shotgun (WGS) entry which is preliminary data.</text>
</comment>
<name>A0ACC1CGU0_9NEOP</name>
<dbReference type="Proteomes" id="UP000824533">
    <property type="component" value="Linkage Group LG26"/>
</dbReference>
<evidence type="ECO:0000313" key="1">
    <source>
        <dbReference type="EMBL" id="KAJ0170721.1"/>
    </source>
</evidence>
<reference evidence="1 2" key="1">
    <citation type="journal article" date="2021" name="Front. Genet.">
        <title>Chromosome-Level Genome Assembly Reveals Significant Gene Expansion in the Toll and IMD Signaling Pathways of Dendrolimus kikuchii.</title>
        <authorList>
            <person name="Zhou J."/>
            <person name="Wu P."/>
            <person name="Xiong Z."/>
            <person name="Liu N."/>
            <person name="Zhao N."/>
            <person name="Ji M."/>
            <person name="Qiu Y."/>
            <person name="Yang B."/>
        </authorList>
    </citation>
    <scope>NUCLEOTIDE SEQUENCE [LARGE SCALE GENOMIC DNA]</scope>
    <source>
        <strain evidence="1">Ann1</strain>
    </source>
</reference>
<accession>A0ACC1CGU0</accession>
<proteinExistence type="predicted"/>
<dbReference type="EMBL" id="CM034412">
    <property type="protein sequence ID" value="KAJ0170721.1"/>
    <property type="molecule type" value="Genomic_DNA"/>
</dbReference>
<sequence>MEEGKSRKSVKVKNPCKICTTTVNQKTGIQCNGACKKWMHYTCLKYTPGKIQDIKDGFIKVICPCPDCEGSGPKEEIISKPPYKCDKSCCPTKEAPTCDSSECPVNVHLAAKQNGDMQCEVPPACALLKGIVPQTQTPLYPPQFGAPPMPLNMQPPGQQNQAMCPTSACQSTWQPNAENQLNPGQPFSSNQPYAQNQCGPQFGNQPYPQAQPILQQQYQPLSVSQQPCPPCPMASNQAMPQQPGLQSFCPPPQQTAAQTSLPEKGQSATNLKDGSLYANLDEMCKTVGLLTAQIRQLMCKLVKHTEESKQKCETE</sequence>
<organism evidence="1 2">
    <name type="scientific">Dendrolimus kikuchii</name>
    <dbReference type="NCBI Taxonomy" id="765133"/>
    <lineage>
        <taxon>Eukaryota</taxon>
        <taxon>Metazoa</taxon>
        <taxon>Ecdysozoa</taxon>
        <taxon>Arthropoda</taxon>
        <taxon>Hexapoda</taxon>
        <taxon>Insecta</taxon>
        <taxon>Pterygota</taxon>
        <taxon>Neoptera</taxon>
        <taxon>Endopterygota</taxon>
        <taxon>Lepidoptera</taxon>
        <taxon>Glossata</taxon>
        <taxon>Ditrysia</taxon>
        <taxon>Bombycoidea</taxon>
        <taxon>Lasiocampidae</taxon>
        <taxon>Dendrolimus</taxon>
    </lineage>
</organism>
<gene>
    <name evidence="1" type="ORF">K1T71_013493</name>
</gene>